<accession>A0A1H6FD27</accession>
<keyword evidence="3" id="KW-1185">Reference proteome</keyword>
<proteinExistence type="predicted"/>
<keyword evidence="1" id="KW-0812">Transmembrane</keyword>
<evidence type="ECO:0000256" key="1">
    <source>
        <dbReference type="SAM" id="Phobius"/>
    </source>
</evidence>
<organism evidence="2 3">
    <name type="scientific">Candidatus Venteria ishoeyi</name>
    <dbReference type="NCBI Taxonomy" id="1899563"/>
    <lineage>
        <taxon>Bacteria</taxon>
        <taxon>Pseudomonadati</taxon>
        <taxon>Pseudomonadota</taxon>
        <taxon>Gammaproteobacteria</taxon>
        <taxon>Thiotrichales</taxon>
        <taxon>Thiotrichaceae</taxon>
        <taxon>Venteria</taxon>
    </lineage>
</organism>
<gene>
    <name evidence="2" type="ORF">MBHS_03869</name>
</gene>
<dbReference type="EMBL" id="FMSV02000542">
    <property type="protein sequence ID" value="SEH07982.1"/>
    <property type="molecule type" value="Genomic_DNA"/>
</dbReference>
<feature type="transmembrane region" description="Helical" evidence="1">
    <location>
        <begin position="44"/>
        <end position="68"/>
    </location>
</feature>
<keyword evidence="1" id="KW-1133">Transmembrane helix</keyword>
<sequence length="97" mass="10712">MAINKKTFISYLVILPTLLSFIGLLIGLFLYLSISETEHIKMALVAGFAFAELMMVLAAGGGVVYLLTSEKQKNWLIMNIGLFFIAGFTGLLMFMLL</sequence>
<name>A0A1H6FD27_9GAMM</name>
<reference evidence="2 3" key="1">
    <citation type="submission" date="2016-10" db="EMBL/GenBank/DDBJ databases">
        <authorList>
            <person name="de Groot N.N."/>
        </authorList>
    </citation>
    <scope>NUCLEOTIDE SEQUENCE [LARGE SCALE GENOMIC DNA]</scope>
    <source>
        <strain evidence="2">MBHS1</strain>
    </source>
</reference>
<dbReference type="AlphaFoldDB" id="A0A1H6FD27"/>
<protein>
    <submittedName>
        <fullName evidence="2">Uncharacterized protein</fullName>
    </submittedName>
</protein>
<evidence type="ECO:0000313" key="2">
    <source>
        <dbReference type="EMBL" id="SEH07982.1"/>
    </source>
</evidence>
<keyword evidence="1" id="KW-0472">Membrane</keyword>
<evidence type="ECO:0000313" key="3">
    <source>
        <dbReference type="Proteomes" id="UP000236724"/>
    </source>
</evidence>
<feature type="transmembrane region" description="Helical" evidence="1">
    <location>
        <begin position="12"/>
        <end position="32"/>
    </location>
</feature>
<feature type="transmembrane region" description="Helical" evidence="1">
    <location>
        <begin position="75"/>
        <end position="96"/>
    </location>
</feature>
<dbReference type="Proteomes" id="UP000236724">
    <property type="component" value="Unassembled WGS sequence"/>
</dbReference>
<dbReference type="RefSeq" id="WP_103921569.1">
    <property type="nucleotide sequence ID" value="NZ_FMSV02000542.1"/>
</dbReference>